<feature type="domain" description="HTH cro/C1-type" evidence="2">
    <location>
        <begin position="17"/>
        <end position="71"/>
    </location>
</feature>
<dbReference type="RefSeq" id="WP_184270708.1">
    <property type="nucleotide sequence ID" value="NZ_JACHKY010000004.1"/>
</dbReference>
<evidence type="ECO:0000256" key="1">
    <source>
        <dbReference type="ARBA" id="ARBA00007227"/>
    </source>
</evidence>
<organism evidence="3 4">
    <name type="scientific">Brevundimonas bullata</name>
    <dbReference type="NCBI Taxonomy" id="13160"/>
    <lineage>
        <taxon>Bacteria</taxon>
        <taxon>Pseudomonadati</taxon>
        <taxon>Pseudomonadota</taxon>
        <taxon>Alphaproteobacteria</taxon>
        <taxon>Caulobacterales</taxon>
        <taxon>Caulobacteraceae</taxon>
        <taxon>Brevundimonas</taxon>
    </lineage>
</organism>
<dbReference type="PROSITE" id="PS50943">
    <property type="entry name" value="HTH_CROC1"/>
    <property type="match status" value="1"/>
</dbReference>
<dbReference type="Gene3D" id="1.10.10.2910">
    <property type="match status" value="1"/>
</dbReference>
<dbReference type="Pfam" id="PF06114">
    <property type="entry name" value="Peptidase_M78"/>
    <property type="match status" value="1"/>
</dbReference>
<dbReference type="PANTHER" id="PTHR43236">
    <property type="entry name" value="ANTITOXIN HIGA1"/>
    <property type="match status" value="1"/>
</dbReference>
<reference evidence="3 4" key="1">
    <citation type="submission" date="2020-08" db="EMBL/GenBank/DDBJ databases">
        <title>Functional genomics of gut bacteria from endangered species of beetles.</title>
        <authorList>
            <person name="Carlos-Shanley C."/>
        </authorList>
    </citation>
    <scope>NUCLEOTIDE SEQUENCE [LARGE SCALE GENOMIC DNA]</scope>
    <source>
        <strain evidence="3 4">S00123</strain>
    </source>
</reference>
<protein>
    <submittedName>
        <fullName evidence="3">Zn-dependent peptidase ImmA (M78 family)/DNA-binding XRE family transcriptional regulator</fullName>
    </submittedName>
</protein>
<dbReference type="PANTHER" id="PTHR43236:SF1">
    <property type="entry name" value="BLL7220 PROTEIN"/>
    <property type="match status" value="1"/>
</dbReference>
<dbReference type="InterPro" id="IPR010359">
    <property type="entry name" value="IrrE_HExxH"/>
</dbReference>
<comment type="similarity">
    <text evidence="1">Belongs to the short-chain fatty acyl-CoA assimilation regulator (ScfR) family.</text>
</comment>
<dbReference type="SUPFAM" id="SSF47413">
    <property type="entry name" value="lambda repressor-like DNA-binding domains"/>
    <property type="match status" value="1"/>
</dbReference>
<dbReference type="SMART" id="SM00530">
    <property type="entry name" value="HTH_XRE"/>
    <property type="match status" value="1"/>
</dbReference>
<gene>
    <name evidence="3" type="ORF">HNP32_002474</name>
</gene>
<dbReference type="GO" id="GO:0003677">
    <property type="term" value="F:DNA binding"/>
    <property type="evidence" value="ECO:0007669"/>
    <property type="project" value="UniProtKB-KW"/>
</dbReference>
<evidence type="ECO:0000313" key="4">
    <source>
        <dbReference type="Proteomes" id="UP000539957"/>
    </source>
</evidence>
<dbReference type="InterPro" id="IPR052345">
    <property type="entry name" value="Rad_response_metalloprotease"/>
</dbReference>
<sequence length="393" mass="43508">MMDSTPTIDLIALGERLRLARDAAKITQAQAAEGIGAVRTTLVAIEQGGRRPRLEELQTLAGLYGTTVNALLRRESAKVDLRPRFRRTQDGGSAVEAASALLTDLVKAEVELEDLLGVVRSRSEPSERPILPGNVLAQAEEDAFELRQWLGIGDAPVHDVVSILELQLGVRIFVRRLDAKISGLYAYDDSAGPCILLNAAHPRERRAQTAAHELGHYIATRRAPDSLYEGSPEQSREERYANAFARAFLTPSRTVKSMFRDTTAGASNLTRRHVIVLAHAFGVSREALVRRLEELELVANGTWDWFDRTGGITNEQARQVLGENPTFDPRGEDAERSVSLRLQLLAAEAWKRDLLSEGQVASLLKIDRVHARELIDSYQSDEEAADGLPRIRR</sequence>
<dbReference type="Proteomes" id="UP000539957">
    <property type="component" value="Unassembled WGS sequence"/>
</dbReference>
<proteinExistence type="inferred from homology"/>
<dbReference type="Gene3D" id="1.10.260.40">
    <property type="entry name" value="lambda repressor-like DNA-binding domains"/>
    <property type="match status" value="1"/>
</dbReference>
<keyword evidence="3" id="KW-0238">DNA-binding</keyword>
<dbReference type="AlphaFoldDB" id="A0A7W7IRJ7"/>
<dbReference type="EMBL" id="JACHKY010000004">
    <property type="protein sequence ID" value="MBB4798720.1"/>
    <property type="molecule type" value="Genomic_DNA"/>
</dbReference>
<name>A0A7W7IRJ7_9CAUL</name>
<dbReference type="InterPro" id="IPR010982">
    <property type="entry name" value="Lambda_DNA-bd_dom_sf"/>
</dbReference>
<evidence type="ECO:0000313" key="3">
    <source>
        <dbReference type="EMBL" id="MBB4798720.1"/>
    </source>
</evidence>
<comment type="caution">
    <text evidence="3">The sequence shown here is derived from an EMBL/GenBank/DDBJ whole genome shotgun (WGS) entry which is preliminary data.</text>
</comment>
<keyword evidence="4" id="KW-1185">Reference proteome</keyword>
<dbReference type="InterPro" id="IPR001387">
    <property type="entry name" value="Cro/C1-type_HTH"/>
</dbReference>
<dbReference type="Pfam" id="PF13560">
    <property type="entry name" value="HTH_31"/>
    <property type="match status" value="1"/>
</dbReference>
<dbReference type="CDD" id="cd00093">
    <property type="entry name" value="HTH_XRE"/>
    <property type="match status" value="1"/>
</dbReference>
<evidence type="ECO:0000259" key="2">
    <source>
        <dbReference type="PROSITE" id="PS50943"/>
    </source>
</evidence>
<accession>A0A7W7IRJ7</accession>